<keyword evidence="1" id="KW-0175">Coiled coil</keyword>
<proteinExistence type="predicted"/>
<feature type="coiled-coil region" evidence="1">
    <location>
        <begin position="495"/>
        <end position="522"/>
    </location>
</feature>
<protein>
    <submittedName>
        <fullName evidence="3">Trypsin-like peptidase domain-containing protein</fullName>
    </submittedName>
</protein>
<dbReference type="RefSeq" id="WP_251488207.1">
    <property type="nucleotide sequence ID" value="NZ_CAJSLV010000048.1"/>
</dbReference>
<dbReference type="Pfam" id="PF13365">
    <property type="entry name" value="Trypsin_2"/>
    <property type="match status" value="1"/>
</dbReference>
<evidence type="ECO:0000313" key="4">
    <source>
        <dbReference type="Proteomes" id="UP001152519"/>
    </source>
</evidence>
<sequence>MEADGGIGTGPLATPSWAVRIRRANGTIAGSGILLSPDRVLTCAHVVGREEKVTAEFVGAAGSATGYQVPEVAARVVGDAYRPEQRDRNGDPVGDVALLELDRPRPASEATSLYRVSAPGRQVRMYGFPEHYNGGLWLPATILGGCGRDGQVLLQPTSPGQIARRGFSGGGVVDLATDKVIGMVLARSPEEGGGFTFMSPAETVVQHLPEVGAWTVGMTAVDEELRSAASGDDEALLDQPFAERLALWLRGGDTARQVKISLVPDGDRVRAATLRRAITLADRELRSRFSTGRPSLDAPGTVPAAGGLDLAVIATGRSTDEIAERIAGRMGLLQHLELPAAERIATATVTITLVVDGVDAAADPPSLIGLLGLLVARGSRVLLVFRSAGGYAARAREELLLRPALEGRARLGDRLARIIEGPGRELDRLMARVRGDDELTDRAVDALIHVITARAELAAGQGAFAVPPEDGPDLARYARVASRAEHHLAHALTSLNELLLRRDELRGELASYRRLYEESAARGEDLEADELYLTAHRLLRERPCDVAAAEAAVRTFRDLVDRPGTRPPAAGPAPGVQPPAPAVQPPAPAAEPAPGAPHRDDGGTPT</sequence>
<evidence type="ECO:0000256" key="2">
    <source>
        <dbReference type="SAM" id="MobiDB-lite"/>
    </source>
</evidence>
<feature type="compositionally biased region" description="Basic and acidic residues" evidence="2">
    <location>
        <begin position="597"/>
        <end position="606"/>
    </location>
</feature>
<dbReference type="EMBL" id="CAJSLV010000048">
    <property type="protein sequence ID" value="CAG6392984.1"/>
    <property type="molecule type" value="Genomic_DNA"/>
</dbReference>
<feature type="compositionally biased region" description="Pro residues" evidence="2">
    <location>
        <begin position="565"/>
        <end position="595"/>
    </location>
</feature>
<comment type="caution">
    <text evidence="3">The sequence shown here is derived from an EMBL/GenBank/DDBJ whole genome shotgun (WGS) entry which is preliminary data.</text>
</comment>
<accession>A0A9W4GQT1</accession>
<dbReference type="SUPFAM" id="SSF50494">
    <property type="entry name" value="Trypsin-like serine proteases"/>
    <property type="match status" value="1"/>
</dbReference>
<dbReference type="InterPro" id="IPR009003">
    <property type="entry name" value="Peptidase_S1_PA"/>
</dbReference>
<name>A0A9W4GQT1_9ACTN</name>
<dbReference type="Proteomes" id="UP001152519">
    <property type="component" value="Unassembled WGS sequence"/>
</dbReference>
<feature type="region of interest" description="Disordered" evidence="2">
    <location>
        <begin position="559"/>
        <end position="606"/>
    </location>
</feature>
<dbReference type="Gene3D" id="2.40.10.120">
    <property type="match status" value="1"/>
</dbReference>
<evidence type="ECO:0000313" key="3">
    <source>
        <dbReference type="EMBL" id="CAG6392984.1"/>
    </source>
</evidence>
<gene>
    <name evidence="3" type="ORF">SCOCK_20015</name>
</gene>
<dbReference type="AlphaFoldDB" id="A0A9W4GQT1"/>
<organism evidence="3 4">
    <name type="scientific">Actinacidiphila cocklensis</name>
    <dbReference type="NCBI Taxonomy" id="887465"/>
    <lineage>
        <taxon>Bacteria</taxon>
        <taxon>Bacillati</taxon>
        <taxon>Actinomycetota</taxon>
        <taxon>Actinomycetes</taxon>
        <taxon>Kitasatosporales</taxon>
        <taxon>Streptomycetaceae</taxon>
        <taxon>Actinacidiphila</taxon>
    </lineage>
</organism>
<reference evidence="3" key="1">
    <citation type="submission" date="2021-05" db="EMBL/GenBank/DDBJ databases">
        <authorList>
            <person name="Arsene-Ploetze F."/>
        </authorList>
    </citation>
    <scope>NUCLEOTIDE SEQUENCE</scope>
    <source>
        <strain evidence="3">DSM 42138</strain>
    </source>
</reference>
<evidence type="ECO:0000256" key="1">
    <source>
        <dbReference type="SAM" id="Coils"/>
    </source>
</evidence>
<keyword evidence="4" id="KW-1185">Reference proteome</keyword>